<dbReference type="Pfam" id="PF08401">
    <property type="entry name" value="ArdcN"/>
    <property type="match status" value="1"/>
</dbReference>
<feature type="domain" description="Polyvalent protein metallopeptidase" evidence="3">
    <location>
        <begin position="315"/>
        <end position="438"/>
    </location>
</feature>
<name>A0A2S9WXA1_9FLAO</name>
<evidence type="ECO:0000313" key="5">
    <source>
        <dbReference type="Proteomes" id="UP000239532"/>
    </source>
</evidence>
<keyword evidence="5" id="KW-1185">Reference proteome</keyword>
<dbReference type="OrthoDB" id="9792687at2"/>
<dbReference type="AlphaFoldDB" id="A0A2S9WXA1"/>
<evidence type="ECO:0000259" key="2">
    <source>
        <dbReference type="Pfam" id="PF08401"/>
    </source>
</evidence>
<reference evidence="4 5" key="1">
    <citation type="submission" date="2016-11" db="EMBL/GenBank/DDBJ databases">
        <title>Trade-off between light-utilization and light-protection in marine flavobacteria.</title>
        <authorList>
            <person name="Kumagai Y."/>
        </authorList>
    </citation>
    <scope>NUCLEOTIDE SEQUENCE [LARGE SCALE GENOMIC DNA]</scope>
    <source>
        <strain evidence="4 5">JCM 17109</strain>
    </source>
</reference>
<protein>
    <recommendedName>
        <fullName evidence="6">Antirestriction protein</fullName>
    </recommendedName>
</protein>
<evidence type="ECO:0000259" key="3">
    <source>
        <dbReference type="Pfam" id="PF18818"/>
    </source>
</evidence>
<dbReference type="InterPro" id="IPR041459">
    <property type="entry name" value="MPTase-PolyVal"/>
</dbReference>
<dbReference type="InterPro" id="IPR013610">
    <property type="entry name" value="ArdC_N"/>
</dbReference>
<evidence type="ECO:0000313" key="4">
    <source>
        <dbReference type="EMBL" id="PRP68093.1"/>
    </source>
</evidence>
<dbReference type="Pfam" id="PF18818">
    <property type="entry name" value="MPTase-PolyVal"/>
    <property type="match status" value="1"/>
</dbReference>
<sequence>MNLIEQFNAFDGQKVSREDLETFSIKALNAGLIVVPNRVIEVLENDPDVKYFRIAIDEPVTMTQEMDYVDFEIEGMAALYPNADLVKIDDTESPGMGKAVSPEDIYNYITETVINTIQEVGHLPWQKNWNSSSLSAGDVATNFVSKKPYRGINFFMLNYEIVPSEKDPSKYLMVPKIWNIPYFLTFKQIEKLKGKLKKGSSGHRVIYFTMLYSFSQKEMNGFPALDFSTYSQEKMKGWLKKNRSKINNFGQKGSTIEELSNNYIPILKYYNVFNGEDIEGIDFGGYEGNDNADKPLVERMEIGEAIVDSYPNPPEIRYEGDQPAYFKQTDTVLQTPIEAWKDKEEYYSTLFHELVHSTGHNSRLKRGSLYRDNVDSSLQKFLKKKEELTAEMGAVFLSAESGILFNIIDNSAKYLKSWNQGLVTLMKEDNKLFFRAASAAQAAADHILDRDKNGDPAYFKKLSKSEKIKKAKDSENVSVEKSESIDVKKEPSKLSDVELQKVIDVYKSDILWNDDINQYMKKVAVEFKKRKVAKDKLYKEIFETDEKPKSSPKKPIANKSRKASSKTSKTTRPKVVQKSRTAKKTKAKKSSDPKPVSIDDNGQYGMLGQPVVSESVQEPVIQQPIINQVQEISETTSQVPVKAVARAATGTNSKSLRHSGPSNPLFPLVGATSQFLGKLERKPQGSIIVALDAKQGAGKTTTGWKWLNDFASAGNQCLFASLEEHPTSNLFQEKIDKYIDPSNEGRIAVADHFENLKDFQDQVNAADFILIDSWQKLEKMIKDLDYDDQVRNGFDGKVFVIIFQQTTTGRTKGGADKVFDADIVVKGYPGESFDQNYFIAEKNRYTLIDTSTNAYNVAGHYTYDPTLEESDDIIDFTRSEKVYG</sequence>
<accession>A0A2S9WXA1</accession>
<evidence type="ECO:0008006" key="6">
    <source>
        <dbReference type="Google" id="ProtNLM"/>
    </source>
</evidence>
<dbReference type="Proteomes" id="UP000239532">
    <property type="component" value="Unassembled WGS sequence"/>
</dbReference>
<dbReference type="GO" id="GO:0003697">
    <property type="term" value="F:single-stranded DNA binding"/>
    <property type="evidence" value="ECO:0007669"/>
    <property type="project" value="InterPro"/>
</dbReference>
<dbReference type="InterPro" id="IPR027417">
    <property type="entry name" value="P-loop_NTPase"/>
</dbReference>
<dbReference type="RefSeq" id="WP_105983771.1">
    <property type="nucleotide sequence ID" value="NZ_MQUC01000003.1"/>
</dbReference>
<feature type="domain" description="N-terminal" evidence="2">
    <location>
        <begin position="104"/>
        <end position="273"/>
    </location>
</feature>
<evidence type="ECO:0000256" key="1">
    <source>
        <dbReference type="SAM" id="MobiDB-lite"/>
    </source>
</evidence>
<dbReference type="EMBL" id="MQUC01000003">
    <property type="protein sequence ID" value="PRP68093.1"/>
    <property type="molecule type" value="Genomic_DNA"/>
</dbReference>
<feature type="compositionally biased region" description="Basic residues" evidence="1">
    <location>
        <begin position="559"/>
        <end position="588"/>
    </location>
</feature>
<dbReference type="Gene3D" id="3.40.50.300">
    <property type="entry name" value="P-loop containing nucleotide triphosphate hydrolases"/>
    <property type="match status" value="1"/>
</dbReference>
<comment type="caution">
    <text evidence="4">The sequence shown here is derived from an EMBL/GenBank/DDBJ whole genome shotgun (WGS) entry which is preliminary data.</text>
</comment>
<gene>
    <name evidence="4" type="ORF">BST86_13855</name>
</gene>
<proteinExistence type="predicted"/>
<feature type="region of interest" description="Disordered" evidence="1">
    <location>
        <begin position="545"/>
        <end position="603"/>
    </location>
</feature>
<organism evidence="4 5">
    <name type="scientific">Nonlabens agnitus</name>
    <dbReference type="NCBI Taxonomy" id="870484"/>
    <lineage>
        <taxon>Bacteria</taxon>
        <taxon>Pseudomonadati</taxon>
        <taxon>Bacteroidota</taxon>
        <taxon>Flavobacteriia</taxon>
        <taxon>Flavobacteriales</taxon>
        <taxon>Flavobacteriaceae</taxon>
        <taxon>Nonlabens</taxon>
    </lineage>
</organism>